<dbReference type="GO" id="GO:0003677">
    <property type="term" value="F:DNA binding"/>
    <property type="evidence" value="ECO:0007669"/>
    <property type="project" value="UniProtKB-KW"/>
</dbReference>
<dbReference type="Pfam" id="PF04545">
    <property type="entry name" value="Sigma70_r4"/>
    <property type="match status" value="1"/>
</dbReference>
<dbReference type="Pfam" id="PF04542">
    <property type="entry name" value="Sigma70_r2"/>
    <property type="match status" value="1"/>
</dbReference>
<feature type="domain" description="RNA polymerase sigma-70" evidence="8">
    <location>
        <begin position="72"/>
        <end position="85"/>
    </location>
</feature>
<dbReference type="PROSITE" id="PS00716">
    <property type="entry name" value="SIGMA70_2"/>
    <property type="match status" value="1"/>
</dbReference>
<evidence type="ECO:0000256" key="7">
    <source>
        <dbReference type="SAM" id="MobiDB-lite"/>
    </source>
</evidence>
<evidence type="ECO:0000256" key="2">
    <source>
        <dbReference type="ARBA" id="ARBA00023015"/>
    </source>
</evidence>
<keyword evidence="3 6" id="KW-0731">Sigma factor</keyword>
<comment type="caution">
    <text evidence="10">The sequence shown here is derived from an EMBL/GenBank/DDBJ whole genome shotgun (WGS) entry which is preliminary data.</text>
</comment>
<dbReference type="Pfam" id="PF00140">
    <property type="entry name" value="Sigma70_r1_2"/>
    <property type="match status" value="1"/>
</dbReference>
<dbReference type="InterPro" id="IPR014284">
    <property type="entry name" value="RNA_pol_sigma-70_dom"/>
</dbReference>
<dbReference type="SUPFAM" id="SSF88659">
    <property type="entry name" value="Sigma3 and sigma4 domains of RNA polymerase sigma factors"/>
    <property type="match status" value="2"/>
</dbReference>
<proteinExistence type="inferred from homology"/>
<evidence type="ECO:0000256" key="6">
    <source>
        <dbReference type="RuleBase" id="RU362124"/>
    </source>
</evidence>
<evidence type="ECO:0000256" key="5">
    <source>
        <dbReference type="ARBA" id="ARBA00023163"/>
    </source>
</evidence>
<dbReference type="PRINTS" id="PR00046">
    <property type="entry name" value="SIGMA70FCT"/>
</dbReference>
<evidence type="ECO:0000256" key="3">
    <source>
        <dbReference type="ARBA" id="ARBA00023082"/>
    </source>
</evidence>
<evidence type="ECO:0000259" key="9">
    <source>
        <dbReference type="PROSITE" id="PS00716"/>
    </source>
</evidence>
<keyword evidence="5 6" id="KW-0804">Transcription</keyword>
<keyword evidence="11" id="KW-1185">Reference proteome</keyword>
<dbReference type="Proteomes" id="UP000541810">
    <property type="component" value="Unassembled WGS sequence"/>
</dbReference>
<evidence type="ECO:0000256" key="1">
    <source>
        <dbReference type="ARBA" id="ARBA00007788"/>
    </source>
</evidence>
<dbReference type="EMBL" id="JACHGY010000001">
    <property type="protein sequence ID" value="MBB6431149.1"/>
    <property type="molecule type" value="Genomic_DNA"/>
</dbReference>
<dbReference type="AlphaFoldDB" id="A0A7X0H8D2"/>
<gene>
    <name evidence="10" type="ORF">HNQ40_002955</name>
</gene>
<dbReference type="Pfam" id="PF04539">
    <property type="entry name" value="Sigma70_r3"/>
    <property type="match status" value="1"/>
</dbReference>
<dbReference type="PANTHER" id="PTHR30603:SF60">
    <property type="entry name" value="RNA POLYMERASE SIGMA FACTOR RPOD"/>
    <property type="match status" value="1"/>
</dbReference>
<dbReference type="InterPro" id="IPR007630">
    <property type="entry name" value="RNA_pol_sigma70_r4"/>
</dbReference>
<reference evidence="10 11" key="1">
    <citation type="submission" date="2020-08" db="EMBL/GenBank/DDBJ databases">
        <title>Genomic Encyclopedia of Type Strains, Phase IV (KMG-IV): sequencing the most valuable type-strain genomes for metagenomic binning, comparative biology and taxonomic classification.</title>
        <authorList>
            <person name="Goeker M."/>
        </authorList>
    </citation>
    <scope>NUCLEOTIDE SEQUENCE [LARGE SCALE GENOMIC DNA]</scope>
    <source>
        <strain evidence="10 11">DSM 103725</strain>
    </source>
</reference>
<dbReference type="InterPro" id="IPR036388">
    <property type="entry name" value="WH-like_DNA-bd_sf"/>
</dbReference>
<comment type="function">
    <text evidence="6">Sigma factors are initiation factors that promote the attachment of RNA polymerase to specific initiation sites and are then released.</text>
</comment>
<comment type="similarity">
    <text evidence="1 6">Belongs to the sigma-70 factor family.</text>
</comment>
<dbReference type="InterPro" id="IPR000943">
    <property type="entry name" value="RNA_pol_sigma70"/>
</dbReference>
<dbReference type="InterPro" id="IPR013325">
    <property type="entry name" value="RNA_pol_sigma_r2"/>
</dbReference>
<evidence type="ECO:0000313" key="11">
    <source>
        <dbReference type="Proteomes" id="UP000541810"/>
    </source>
</evidence>
<dbReference type="SUPFAM" id="SSF88946">
    <property type="entry name" value="Sigma2 domain of RNA polymerase sigma factors"/>
    <property type="match status" value="1"/>
</dbReference>
<name>A0A7X0H8D2_9BACT</name>
<dbReference type="PIRSF" id="PIRSF000770">
    <property type="entry name" value="RNA_pol_sigma-SigE/K"/>
    <property type="match status" value="1"/>
</dbReference>
<evidence type="ECO:0000313" key="10">
    <source>
        <dbReference type="EMBL" id="MBB6431149.1"/>
    </source>
</evidence>
<accession>A0A7X0H8D2</accession>
<dbReference type="CDD" id="cd06171">
    <property type="entry name" value="Sigma70_r4"/>
    <property type="match status" value="1"/>
</dbReference>
<dbReference type="Gene3D" id="1.10.10.10">
    <property type="entry name" value="Winged helix-like DNA-binding domain superfamily/Winged helix DNA-binding domain"/>
    <property type="match status" value="2"/>
</dbReference>
<sequence length="294" mass="33426">MAKSTRVKTDLELYLKQIDESPLLTADEEKYLARKIINEGCMESRERMIRSNLRLVVAMAKRYMNRGLPLQDLIEEGNVGLMKAVEGFNPDMGARFSTYGCWWIKQAIKRALINAVQPIHIPAYMVELIAKWKKASRDLEEKLGRQPTIQELAEEMDLPAKKVRIIRKAVKASQRPSQTGSGEDGEGPSLDEIVRDERNLRPDEQVLLDDDLQTISALLDAIDQREATILRLRYGLDGNEPLTLKEIGTHVGLTRERVRQIEIEALKKLNQRLESDRPLAAVRAKADMEARKSA</sequence>
<dbReference type="NCBIfam" id="TIGR02937">
    <property type="entry name" value="sigma70-ECF"/>
    <property type="match status" value="1"/>
</dbReference>
<dbReference type="InterPro" id="IPR013324">
    <property type="entry name" value="RNA_pol_sigma_r3/r4-like"/>
</dbReference>
<dbReference type="InterPro" id="IPR007624">
    <property type="entry name" value="RNA_pol_sigma70_r3"/>
</dbReference>
<dbReference type="InterPro" id="IPR050239">
    <property type="entry name" value="Sigma-70_RNA_pol_init_factors"/>
</dbReference>
<feature type="region of interest" description="Disordered" evidence="7">
    <location>
        <begin position="169"/>
        <end position="190"/>
    </location>
</feature>
<dbReference type="GO" id="GO:0006352">
    <property type="term" value="P:DNA-templated transcription initiation"/>
    <property type="evidence" value="ECO:0007669"/>
    <property type="project" value="InterPro"/>
</dbReference>
<evidence type="ECO:0000256" key="4">
    <source>
        <dbReference type="ARBA" id="ARBA00023125"/>
    </source>
</evidence>
<organism evidence="10 11">
    <name type="scientific">Algisphaera agarilytica</name>
    <dbReference type="NCBI Taxonomy" id="1385975"/>
    <lineage>
        <taxon>Bacteria</taxon>
        <taxon>Pseudomonadati</taxon>
        <taxon>Planctomycetota</taxon>
        <taxon>Phycisphaerae</taxon>
        <taxon>Phycisphaerales</taxon>
        <taxon>Phycisphaeraceae</taxon>
        <taxon>Algisphaera</taxon>
    </lineage>
</organism>
<dbReference type="Gene3D" id="1.10.601.10">
    <property type="entry name" value="RNA Polymerase Primary Sigma Factor"/>
    <property type="match status" value="1"/>
</dbReference>
<feature type="domain" description="RNA polymerase sigma-70" evidence="9">
    <location>
        <begin position="243"/>
        <end position="269"/>
    </location>
</feature>
<keyword evidence="4 6" id="KW-0238">DNA-binding</keyword>
<dbReference type="PROSITE" id="PS00715">
    <property type="entry name" value="SIGMA70_1"/>
    <property type="match status" value="1"/>
</dbReference>
<keyword evidence="2 6" id="KW-0805">Transcription regulation</keyword>
<dbReference type="RefSeq" id="WP_184678638.1">
    <property type="nucleotide sequence ID" value="NZ_JACHGY010000001.1"/>
</dbReference>
<dbReference type="InterPro" id="IPR009042">
    <property type="entry name" value="RNA_pol_sigma70_r1_2"/>
</dbReference>
<evidence type="ECO:0000259" key="8">
    <source>
        <dbReference type="PROSITE" id="PS00715"/>
    </source>
</evidence>
<dbReference type="PANTHER" id="PTHR30603">
    <property type="entry name" value="RNA POLYMERASE SIGMA FACTOR RPO"/>
    <property type="match status" value="1"/>
</dbReference>
<protein>
    <recommendedName>
        <fullName evidence="6">RNA polymerase sigma factor</fullName>
    </recommendedName>
</protein>
<dbReference type="GO" id="GO:0016987">
    <property type="term" value="F:sigma factor activity"/>
    <property type="evidence" value="ECO:0007669"/>
    <property type="project" value="UniProtKB-KW"/>
</dbReference>
<dbReference type="InterPro" id="IPR007627">
    <property type="entry name" value="RNA_pol_sigma70_r2"/>
</dbReference>